<dbReference type="InterPro" id="IPR020846">
    <property type="entry name" value="MFS_dom"/>
</dbReference>
<dbReference type="Gene3D" id="1.20.1720.10">
    <property type="entry name" value="Multidrug resistance protein D"/>
    <property type="match status" value="1"/>
</dbReference>
<evidence type="ECO:0000256" key="3">
    <source>
        <dbReference type="ARBA" id="ARBA00022475"/>
    </source>
</evidence>
<dbReference type="PROSITE" id="PS50850">
    <property type="entry name" value="MFS"/>
    <property type="match status" value="1"/>
</dbReference>
<feature type="transmembrane region" description="Helical" evidence="8">
    <location>
        <begin position="239"/>
        <end position="255"/>
    </location>
</feature>
<dbReference type="PANTHER" id="PTHR42718">
    <property type="entry name" value="MAJOR FACILITATOR SUPERFAMILY MULTIDRUG TRANSPORTER MFSC"/>
    <property type="match status" value="1"/>
</dbReference>
<dbReference type="AlphaFoldDB" id="A0A0B7NY85"/>
<dbReference type="InterPro" id="IPR011701">
    <property type="entry name" value="MFS"/>
</dbReference>
<feature type="transmembrane region" description="Helical" evidence="8">
    <location>
        <begin position="170"/>
        <end position="188"/>
    </location>
</feature>
<dbReference type="GO" id="GO:0022857">
    <property type="term" value="F:transmembrane transporter activity"/>
    <property type="evidence" value="ECO:0007669"/>
    <property type="project" value="InterPro"/>
</dbReference>
<dbReference type="EMBL" id="LM676388">
    <property type="protein sequence ID" value="CEP26074.1"/>
    <property type="molecule type" value="Genomic_DNA"/>
</dbReference>
<evidence type="ECO:0000256" key="8">
    <source>
        <dbReference type="SAM" id="Phobius"/>
    </source>
</evidence>
<evidence type="ECO:0000256" key="2">
    <source>
        <dbReference type="ARBA" id="ARBA00022448"/>
    </source>
</evidence>
<evidence type="ECO:0000256" key="4">
    <source>
        <dbReference type="ARBA" id="ARBA00022692"/>
    </source>
</evidence>
<dbReference type="Gene3D" id="1.20.1250.20">
    <property type="entry name" value="MFS general substrate transporter like domains"/>
    <property type="match status" value="1"/>
</dbReference>
<feature type="transmembrane region" description="Helical" evidence="8">
    <location>
        <begin position="60"/>
        <end position="80"/>
    </location>
</feature>
<dbReference type="InterPro" id="IPR036259">
    <property type="entry name" value="MFS_trans_sf"/>
</dbReference>
<feature type="transmembrane region" description="Helical" evidence="8">
    <location>
        <begin position="312"/>
        <end position="334"/>
    </location>
</feature>
<feature type="transmembrane region" description="Helical" evidence="8">
    <location>
        <begin position="276"/>
        <end position="300"/>
    </location>
</feature>
<accession>A0A0B7NY85</accession>
<feature type="region of interest" description="Disordered" evidence="7">
    <location>
        <begin position="511"/>
        <end position="562"/>
    </location>
</feature>
<dbReference type="SUPFAM" id="SSF103473">
    <property type="entry name" value="MFS general substrate transporter"/>
    <property type="match status" value="1"/>
</dbReference>
<reference evidence="10" key="1">
    <citation type="submission" date="2014-08" db="EMBL/GenBank/DDBJ databases">
        <authorList>
            <person name="Falentin Helene"/>
        </authorList>
    </citation>
    <scope>NUCLEOTIDE SEQUENCE</scope>
</reference>
<evidence type="ECO:0000256" key="7">
    <source>
        <dbReference type="SAM" id="MobiDB-lite"/>
    </source>
</evidence>
<protein>
    <submittedName>
        <fullName evidence="10">Drug resistance transporter, EmrB/QacA subfamily</fullName>
    </submittedName>
</protein>
<feature type="transmembrane region" description="Helical" evidence="8">
    <location>
        <begin position="209"/>
        <end position="227"/>
    </location>
</feature>
<feature type="transmembrane region" description="Helical" evidence="8">
    <location>
        <begin position="479"/>
        <end position="503"/>
    </location>
</feature>
<evidence type="ECO:0000313" key="10">
    <source>
        <dbReference type="EMBL" id="CEP26074.1"/>
    </source>
</evidence>
<feature type="transmembrane region" description="Helical" evidence="8">
    <location>
        <begin position="341"/>
        <end position="360"/>
    </location>
</feature>
<feature type="transmembrane region" description="Helical" evidence="8">
    <location>
        <begin position="113"/>
        <end position="132"/>
    </location>
</feature>
<evidence type="ECO:0000256" key="1">
    <source>
        <dbReference type="ARBA" id="ARBA00004651"/>
    </source>
</evidence>
<feature type="transmembrane region" description="Helical" evidence="8">
    <location>
        <begin position="144"/>
        <end position="164"/>
    </location>
</feature>
<name>A0A0B7NY85_PROFF</name>
<keyword evidence="6 8" id="KW-0472">Membrane</keyword>
<keyword evidence="5 8" id="KW-1133">Transmembrane helix</keyword>
<feature type="transmembrane region" description="Helical" evidence="8">
    <location>
        <begin position="87"/>
        <end position="107"/>
    </location>
</feature>
<evidence type="ECO:0000259" key="9">
    <source>
        <dbReference type="PROSITE" id="PS50850"/>
    </source>
</evidence>
<organism evidence="10">
    <name type="scientific">Propionibacterium freudenreichii subsp. freudenreichii</name>
    <dbReference type="NCBI Taxonomy" id="66712"/>
    <lineage>
        <taxon>Bacteria</taxon>
        <taxon>Bacillati</taxon>
        <taxon>Actinomycetota</taxon>
        <taxon>Actinomycetes</taxon>
        <taxon>Propionibacteriales</taxon>
        <taxon>Propionibacteriaceae</taxon>
        <taxon>Propionibacterium</taxon>
    </lineage>
</organism>
<evidence type="ECO:0000256" key="6">
    <source>
        <dbReference type="ARBA" id="ARBA00023136"/>
    </source>
</evidence>
<evidence type="ECO:0000256" key="5">
    <source>
        <dbReference type="ARBA" id="ARBA00022989"/>
    </source>
</evidence>
<keyword evidence="4 8" id="KW-0812">Transmembrane</keyword>
<dbReference type="Pfam" id="PF07690">
    <property type="entry name" value="MFS_1"/>
    <property type="match status" value="1"/>
</dbReference>
<dbReference type="CDD" id="cd17321">
    <property type="entry name" value="MFS_MMR_MDR_like"/>
    <property type="match status" value="1"/>
</dbReference>
<sequence>MIDTLTHTPRTTTRHTTVLVSAVITQLMIVLDLTVVAIALPHMQADLAMTTTQRPWVVTAYSLAFGGLVLFGGRLIDVLGLRRAYRIGLIGFAAASLGAGLAPSFSVLVVARAIQGGFGALLAPTLMALVNVTFPRGAGRGRAFAVLGATAGVGAAAGLLIGGALTDSLGWRWCLYVNVAIAAVAFVVGLRSLLPTVRHGSRSHATDDALGLLLGCGAIFSFVFGLNQAEQHDWTTPSTLAWLGAGAVLGICFVVREARAATPILPLWLLSSPARAAAYLTQFSVGAAQMGAILYLTYYFQGFLGYSPLRTGVAFLPMAGALMVTAVFAGRFLVARLGARGLLPLGLAVQAVAFVVFTGLTVDSSYAQVALPSLMIFGVGEGLTMPVVFNAGTRGVPDSLSGLASATLGALQQIGSSFGVALLAAYATHATTNYATSRAAALKADIAGALAQAHATPTSPAGQDVVHQLTNQLANQAQLSAYSGGFALLAWLAGGAAVLLAIVRSSCGCTGRNGAGQSRNSASQRKHLHRRNLPERRNLPHPAPKPVAGDSPHACDPAPVTRRQLSSDYSSDACASSLASASITSVAGTALPISSVASGSVSSPSPSSSGFSGLSAMAITSSLPRTPTNFTPIVSRPVGFTSATELRVTWPDALIAITSSESVTTRPPTRWPRSSSMRIALMPSPPRFCTR</sequence>
<feature type="transmembrane region" description="Helical" evidence="8">
    <location>
        <begin position="18"/>
        <end position="40"/>
    </location>
</feature>
<proteinExistence type="predicted"/>
<feature type="transmembrane region" description="Helical" evidence="8">
    <location>
        <begin position="366"/>
        <end position="389"/>
    </location>
</feature>
<dbReference type="PANTHER" id="PTHR42718:SF46">
    <property type="entry name" value="BLR6921 PROTEIN"/>
    <property type="match status" value="1"/>
</dbReference>
<keyword evidence="2" id="KW-0813">Transport</keyword>
<gene>
    <name evidence="10" type="ORF">PFCIRM138_03890</name>
</gene>
<dbReference type="GO" id="GO:0005886">
    <property type="term" value="C:plasma membrane"/>
    <property type="evidence" value="ECO:0007669"/>
    <property type="project" value="UniProtKB-SubCell"/>
</dbReference>
<feature type="domain" description="Major facilitator superfamily (MFS) profile" evidence="9">
    <location>
        <begin position="18"/>
        <end position="460"/>
    </location>
</feature>
<keyword evidence="3" id="KW-1003">Cell membrane</keyword>
<comment type="subcellular location">
    <subcellularLocation>
        <location evidence="1">Cell membrane</location>
        <topology evidence="1">Multi-pass membrane protein</topology>
    </subcellularLocation>
</comment>